<feature type="transmembrane region" description="Helical" evidence="1">
    <location>
        <begin position="62"/>
        <end position="79"/>
    </location>
</feature>
<protein>
    <submittedName>
        <fullName evidence="3">Uncharacterized protein</fullName>
    </submittedName>
</protein>
<dbReference type="AlphaFoldDB" id="A0A2T7A491"/>
<proteinExistence type="predicted"/>
<sequence length="141" mass="16092">MRPYRPWVHALVHKYSLALACIVTSVKAVFPPQPTFQGSSPVISFCSQLAFDHPSLRHASDMLAILLFLLFWLVPNFVFKSCQRAQFLFFFKAWCLDEGGGPCVPESTDSLIPLYRTNIDSRSSSSFNTFCGWWWCVEIFA</sequence>
<keyword evidence="1" id="KW-0812">Transmembrane</keyword>
<gene>
    <name evidence="3" type="ORF">B9Z19DRAFT_389217</name>
</gene>
<accession>A0A2T7A491</accession>
<keyword evidence="1" id="KW-0472">Membrane</keyword>
<comment type="caution">
    <text evidence="3">The sequence shown here is derived from an EMBL/GenBank/DDBJ whole genome shotgun (WGS) entry which is preliminary data.</text>
</comment>
<keyword evidence="1" id="KW-1133">Transmembrane helix</keyword>
<feature type="chain" id="PRO_5015501671" evidence="2">
    <location>
        <begin position="29"/>
        <end position="141"/>
    </location>
</feature>
<keyword evidence="2" id="KW-0732">Signal</keyword>
<keyword evidence="4" id="KW-1185">Reference proteome</keyword>
<evidence type="ECO:0000313" key="3">
    <source>
        <dbReference type="EMBL" id="PUU82563.1"/>
    </source>
</evidence>
<name>A0A2T7A491_TUBBO</name>
<dbReference type="Proteomes" id="UP000244722">
    <property type="component" value="Unassembled WGS sequence"/>
</dbReference>
<evidence type="ECO:0000256" key="1">
    <source>
        <dbReference type="SAM" id="Phobius"/>
    </source>
</evidence>
<dbReference type="EMBL" id="NESQ01000026">
    <property type="protein sequence ID" value="PUU82563.1"/>
    <property type="molecule type" value="Genomic_DNA"/>
</dbReference>
<evidence type="ECO:0000313" key="4">
    <source>
        <dbReference type="Proteomes" id="UP000244722"/>
    </source>
</evidence>
<organism evidence="3 4">
    <name type="scientific">Tuber borchii</name>
    <name type="common">White truffle</name>
    <dbReference type="NCBI Taxonomy" id="42251"/>
    <lineage>
        <taxon>Eukaryota</taxon>
        <taxon>Fungi</taxon>
        <taxon>Dikarya</taxon>
        <taxon>Ascomycota</taxon>
        <taxon>Pezizomycotina</taxon>
        <taxon>Pezizomycetes</taxon>
        <taxon>Pezizales</taxon>
        <taxon>Tuberaceae</taxon>
        <taxon>Tuber</taxon>
    </lineage>
</organism>
<evidence type="ECO:0000256" key="2">
    <source>
        <dbReference type="SAM" id="SignalP"/>
    </source>
</evidence>
<reference evidence="3 4" key="1">
    <citation type="submission" date="2017-04" db="EMBL/GenBank/DDBJ databases">
        <title>Draft genome sequence of Tuber borchii Vittad., a whitish edible truffle.</title>
        <authorList>
            <consortium name="DOE Joint Genome Institute"/>
            <person name="Murat C."/>
            <person name="Kuo A."/>
            <person name="Barry K.W."/>
            <person name="Clum A."/>
            <person name="Dockter R.B."/>
            <person name="Fauchery L."/>
            <person name="Iotti M."/>
            <person name="Kohler A."/>
            <person name="Labutti K."/>
            <person name="Lindquist E.A."/>
            <person name="Lipzen A."/>
            <person name="Ohm R.A."/>
            <person name="Wang M."/>
            <person name="Grigoriev I.V."/>
            <person name="Zambonelli A."/>
            <person name="Martin F.M."/>
        </authorList>
    </citation>
    <scope>NUCLEOTIDE SEQUENCE [LARGE SCALE GENOMIC DNA]</scope>
    <source>
        <strain evidence="3 4">Tbo3840</strain>
    </source>
</reference>
<feature type="signal peptide" evidence="2">
    <location>
        <begin position="1"/>
        <end position="28"/>
    </location>
</feature>